<sequence>MRELERSRLKTCIKAIGRADGKARVTFVDHGNGLYSFGEEQLLEDEVPGFGPYSYWSPTYESGLYAEFAMAEREAKVIIEWLVEAI</sequence>
<keyword evidence="2" id="KW-1185">Reference proteome</keyword>
<comment type="caution">
    <text evidence="1">The sequence shown here is derived from an EMBL/GenBank/DDBJ whole genome shotgun (WGS) entry which is preliminary data.</text>
</comment>
<dbReference type="GeneID" id="32531396"/>
<organism evidence="1 2">
    <name type="scientific">Rhizobium leucaenae</name>
    <dbReference type="NCBI Taxonomy" id="29450"/>
    <lineage>
        <taxon>Bacteria</taxon>
        <taxon>Pseudomonadati</taxon>
        <taxon>Pseudomonadota</taxon>
        <taxon>Alphaproteobacteria</taxon>
        <taxon>Hyphomicrobiales</taxon>
        <taxon>Rhizobiaceae</taxon>
        <taxon>Rhizobium/Agrobacterium group</taxon>
        <taxon>Rhizobium</taxon>
    </lineage>
</organism>
<dbReference type="Proteomes" id="UP000543836">
    <property type="component" value="Unassembled WGS sequence"/>
</dbReference>
<accession>A0A7W7EPM7</accession>
<dbReference type="AlphaFoldDB" id="A0A7W7EPM7"/>
<evidence type="ECO:0000313" key="1">
    <source>
        <dbReference type="EMBL" id="MBB4571398.1"/>
    </source>
</evidence>
<dbReference type="RefSeq" id="WP_037136444.1">
    <property type="nucleotide sequence ID" value="NZ_JACIIG010000024.1"/>
</dbReference>
<proteinExistence type="predicted"/>
<protein>
    <submittedName>
        <fullName evidence="1">Uncharacterized protein</fullName>
    </submittedName>
</protein>
<dbReference type="EMBL" id="JACIIG010000024">
    <property type="protein sequence ID" value="MBB4571398.1"/>
    <property type="molecule type" value="Genomic_DNA"/>
</dbReference>
<evidence type="ECO:0000313" key="2">
    <source>
        <dbReference type="Proteomes" id="UP000543836"/>
    </source>
</evidence>
<reference evidence="1 2" key="1">
    <citation type="submission" date="2020-08" db="EMBL/GenBank/DDBJ databases">
        <title>Genomic Encyclopedia of Type Strains, Phase IV (KMG-V): Genome sequencing to study the core and pangenomes of soil and plant-associated prokaryotes.</title>
        <authorList>
            <person name="Whitman W."/>
        </authorList>
    </citation>
    <scope>NUCLEOTIDE SEQUENCE [LARGE SCALE GENOMIC DNA]</scope>
    <source>
        <strain evidence="1 2">SEMIA 492</strain>
    </source>
</reference>
<name>A0A7W7EPM7_9HYPH</name>
<gene>
    <name evidence="1" type="ORF">GGE60_005559</name>
</gene>